<accession>A0A653WJC1</accession>
<proteinExistence type="predicted"/>
<dbReference type="SUPFAM" id="SSF56219">
    <property type="entry name" value="DNase I-like"/>
    <property type="match status" value="1"/>
</dbReference>
<dbReference type="Proteomes" id="UP000430202">
    <property type="component" value="Unassembled WGS sequence"/>
</dbReference>
<reference evidence="4 5" key="1">
    <citation type="submission" date="2019-10" db="EMBL/GenBank/DDBJ databases">
        <authorList>
            <person name="Karimi E."/>
        </authorList>
    </citation>
    <scope>NUCLEOTIDE SEQUENCE [LARGE SCALE GENOMIC DNA]</scope>
    <source>
        <strain evidence="4">Maribacter sp. 151</strain>
    </source>
</reference>
<feature type="region of interest" description="Disordered" evidence="1">
    <location>
        <begin position="334"/>
        <end position="361"/>
    </location>
</feature>
<dbReference type="InterPro" id="IPR005135">
    <property type="entry name" value="Endo/exonuclease/phosphatase"/>
</dbReference>
<feature type="transmembrane region" description="Helical" evidence="2">
    <location>
        <begin position="12"/>
        <end position="30"/>
    </location>
</feature>
<dbReference type="InterPro" id="IPR036691">
    <property type="entry name" value="Endo/exonu/phosph_ase_sf"/>
</dbReference>
<dbReference type="Pfam" id="PF03372">
    <property type="entry name" value="Exo_endo_phos"/>
    <property type="match status" value="1"/>
</dbReference>
<keyword evidence="4" id="KW-0255">Endonuclease</keyword>
<evidence type="ECO:0000313" key="4">
    <source>
        <dbReference type="EMBL" id="VXC14168.1"/>
    </source>
</evidence>
<feature type="transmembrane region" description="Helical" evidence="2">
    <location>
        <begin position="42"/>
        <end position="60"/>
    </location>
</feature>
<keyword evidence="2" id="KW-0472">Membrane</keyword>
<dbReference type="Gene3D" id="3.60.10.10">
    <property type="entry name" value="Endonuclease/exonuclease/phosphatase"/>
    <property type="match status" value="1"/>
</dbReference>
<keyword evidence="2" id="KW-0812">Transmembrane</keyword>
<feature type="transmembrane region" description="Helical" evidence="2">
    <location>
        <begin position="72"/>
        <end position="90"/>
    </location>
</feature>
<keyword evidence="4" id="KW-0378">Hydrolase</keyword>
<organism evidence="4 5">
    <name type="scientific">Maribacter litoralis</name>
    <dbReference type="NCBI Taxonomy" id="2059726"/>
    <lineage>
        <taxon>Bacteria</taxon>
        <taxon>Pseudomonadati</taxon>
        <taxon>Bacteroidota</taxon>
        <taxon>Flavobacteriia</taxon>
        <taxon>Flavobacteriales</taxon>
        <taxon>Flavobacteriaceae</taxon>
        <taxon>Maribacter</taxon>
    </lineage>
</organism>
<keyword evidence="4" id="KW-0540">Nuclease</keyword>
<feature type="domain" description="Endonuclease/exonuclease/phosphatase" evidence="3">
    <location>
        <begin position="117"/>
        <end position="320"/>
    </location>
</feature>
<evidence type="ECO:0000313" key="5">
    <source>
        <dbReference type="Proteomes" id="UP000430202"/>
    </source>
</evidence>
<keyword evidence="5" id="KW-1185">Reference proteome</keyword>
<dbReference type="EMBL" id="CABWLR010000006">
    <property type="protein sequence ID" value="VXC14168.1"/>
    <property type="molecule type" value="Genomic_DNA"/>
</dbReference>
<dbReference type="AlphaFoldDB" id="A0A653WJC1"/>
<evidence type="ECO:0000256" key="2">
    <source>
        <dbReference type="SAM" id="Phobius"/>
    </source>
</evidence>
<gene>
    <name evidence="4" type="ORF">MARI151_60157</name>
</gene>
<feature type="compositionally biased region" description="Basic and acidic residues" evidence="1">
    <location>
        <begin position="338"/>
        <end position="361"/>
    </location>
</feature>
<keyword evidence="2" id="KW-1133">Transmembrane helix</keyword>
<evidence type="ECO:0000256" key="1">
    <source>
        <dbReference type="SAM" id="MobiDB-lite"/>
    </source>
</evidence>
<name>A0A653WJC1_9FLAO</name>
<dbReference type="RefSeq" id="WP_236564503.1">
    <property type="nucleotide sequence ID" value="NZ_LR733271.1"/>
</dbReference>
<evidence type="ECO:0000259" key="3">
    <source>
        <dbReference type="Pfam" id="PF03372"/>
    </source>
</evidence>
<protein>
    <submittedName>
        <fullName evidence="4">Endonuclease</fullName>
    </submittedName>
</protein>
<sequence length="361" mass="41712">MTKPIEMSKLKIALRAFGFLAIVLTIFPYIPVNSWIVRVFDFPHLQLTVLSTIAFLVYFFRFEIKDRFDQIFVIILLGCIIVQLQKIYIYTPLAKYEIKMASENAKTNLSIYAANVLQNNENKKLVIQDATLKSADVLLFTETNQNWTEKLNESFHGHYEYQIEVPLENTYGMTMYSKYELFEPMVKYMVEDTIPSIHTKLILPTKDTIQIFAIHPAPPTPQHNPSSVDRDAEMMKVAMLTRSSKYPVVVMGDFNDVAWSETTELFQKVSGLLDSRKGRGLYNTYNADSYIMRWPLDHVFSSAAFRVIDIKVGEDIGSDHFPFYTNFSFEPELSSEQKLPEPTEEEIKTAKNQIEKENKIS</sequence>
<dbReference type="GO" id="GO:0004519">
    <property type="term" value="F:endonuclease activity"/>
    <property type="evidence" value="ECO:0007669"/>
    <property type="project" value="UniProtKB-KW"/>
</dbReference>